<proteinExistence type="predicted"/>
<dbReference type="EMBL" id="GBXM01009819">
    <property type="protein sequence ID" value="JAH98758.1"/>
    <property type="molecule type" value="Transcribed_RNA"/>
</dbReference>
<reference evidence="1" key="1">
    <citation type="submission" date="2014-11" db="EMBL/GenBank/DDBJ databases">
        <authorList>
            <person name="Amaro Gonzalez C."/>
        </authorList>
    </citation>
    <scope>NUCLEOTIDE SEQUENCE</scope>
</reference>
<evidence type="ECO:0000313" key="1">
    <source>
        <dbReference type="EMBL" id="JAH98758.1"/>
    </source>
</evidence>
<dbReference type="AlphaFoldDB" id="A0A0E9XAQ4"/>
<accession>A0A0E9XAQ4</accession>
<name>A0A0E9XAQ4_ANGAN</name>
<organism evidence="1">
    <name type="scientific">Anguilla anguilla</name>
    <name type="common">European freshwater eel</name>
    <name type="synonym">Muraena anguilla</name>
    <dbReference type="NCBI Taxonomy" id="7936"/>
    <lineage>
        <taxon>Eukaryota</taxon>
        <taxon>Metazoa</taxon>
        <taxon>Chordata</taxon>
        <taxon>Craniata</taxon>
        <taxon>Vertebrata</taxon>
        <taxon>Euteleostomi</taxon>
        <taxon>Actinopterygii</taxon>
        <taxon>Neopterygii</taxon>
        <taxon>Teleostei</taxon>
        <taxon>Anguilliformes</taxon>
        <taxon>Anguillidae</taxon>
        <taxon>Anguilla</taxon>
    </lineage>
</organism>
<sequence>MCTIYIQKLSMGQQLNDRYTENTAGKSSGAEITKKYDQQAVLVVKSDWGEGHMTSYQKTCRIAYFHVEIIPFFIS</sequence>
<reference evidence="1" key="2">
    <citation type="journal article" date="2015" name="Fish Shellfish Immunol.">
        <title>Early steps in the European eel (Anguilla anguilla)-Vibrio vulnificus interaction in the gills: Role of the RtxA13 toxin.</title>
        <authorList>
            <person name="Callol A."/>
            <person name="Pajuelo D."/>
            <person name="Ebbesson L."/>
            <person name="Teles M."/>
            <person name="MacKenzie S."/>
            <person name="Amaro C."/>
        </authorList>
    </citation>
    <scope>NUCLEOTIDE SEQUENCE</scope>
</reference>
<protein>
    <submittedName>
        <fullName evidence="1">Uncharacterized protein</fullName>
    </submittedName>
</protein>